<dbReference type="EC" id="2.3.2.27" evidence="5"/>
<name>A0ABR6V1B8_9PSED</name>
<evidence type="ECO:0000256" key="3">
    <source>
        <dbReference type="ARBA" id="ARBA00004613"/>
    </source>
</evidence>
<evidence type="ECO:0000256" key="13">
    <source>
        <dbReference type="ARBA" id="ARBA00023200"/>
    </source>
</evidence>
<keyword evidence="13 14" id="KW-1035">Host cytoplasm</keyword>
<keyword evidence="8 14" id="KW-0808">Transferase</keyword>
<dbReference type="RefSeq" id="WP_023381050.1">
    <property type="nucleotide sequence ID" value="NZ_JABWRR010000012.1"/>
</dbReference>
<evidence type="ECO:0000256" key="7">
    <source>
        <dbReference type="ARBA" id="ARBA00022614"/>
    </source>
</evidence>
<dbReference type="PROSITE" id="PS52053">
    <property type="entry name" value="NEL"/>
    <property type="match status" value="1"/>
</dbReference>
<dbReference type="InterPro" id="IPR003591">
    <property type="entry name" value="Leu-rich_rpt_typical-subtyp"/>
</dbReference>
<evidence type="ECO:0000256" key="9">
    <source>
        <dbReference type="ARBA" id="ARBA00022737"/>
    </source>
</evidence>
<comment type="caution">
    <text evidence="16">The sequence shown here is derived from an EMBL/GenBank/DDBJ whole genome shotgun (WGS) entry which is preliminary data.</text>
</comment>
<evidence type="ECO:0000313" key="16">
    <source>
        <dbReference type="EMBL" id="MBC3474315.1"/>
    </source>
</evidence>
<evidence type="ECO:0000256" key="10">
    <source>
        <dbReference type="ARBA" id="ARBA00022786"/>
    </source>
</evidence>
<gene>
    <name evidence="16" type="ORF">HU747_01765</name>
</gene>
<dbReference type="SMART" id="SM00369">
    <property type="entry name" value="LRR_TYP"/>
    <property type="match status" value="3"/>
</dbReference>
<sequence>MGTKPSPHTPTATQDNVTVEAQRFETYRKASRAYQDGIIGRRLPGWLRDAPVAQLPEIGKALAQSLACRQQLNRLLTRLQDIDGFVESALATALQDRYGITANLRRMRFLEGRREPVINEQPVGAHLTKVVYEEKPLLEVALRNFTAEQALAGGQPVGNRLLMPRQGSVKPPTAIEFAALCRELDLGEAYQRHLDSILSPGDRDERVEALLRDASRFSMLVDAYKARQEQQLDDSELRLLVAMCIDGKLLRLAGDLVVARRLSLLGCELEQIVVLQVIDQGPLLDTTRRLLMHVPGDPVAAWSAFASMDELARALGNRLREPSYQRFFTRFVRRRDSQAFFSTIIPDYADLPAWATLDLKPRLRAYPAPLFNSLAHARVRQIKDDAAVIAMPVAELDREVQRAHDERLAAQGWTLLNVAGLFVPVIGAALLAVAVWELLDEVYHGIEAWRDGDHQEALDHLTNVAIDLAAIGAVAVGGVVVRRLWTRSSLVDAMVPAQLENGSTKLWQQDLMPYRSTLPGAAATRDAQGIWRLGDHAWIEMDGHHYPVVEQGGEGQWQLRPHNGHGPALRSNGAGAWRLWSEQPADWRDTHRMFRRLGEPLNQLNDEQIDQVLLFQGMDGDHVRALHVYGLAPEPGMLDSAQRIGLDQRIRRAINRLRGGEVVDDPMVLDQARGLTGAQSLSDQALAELAWTQRRLLLGRLYEAQQPVESPGSATLRRVFTGLYPRAAQALVEAANVQDRRTLLEHGRVPLRLAEAARRCVLGIRTARVFEAFNIDTPQNADLARVALGMLKHLPGGEQGIRWRLFEGYFQGPLLASTELGQQAFDLVHTNGAFQLRDTHGVLLGEPGELFDVMARAYGASQREAMAIAEPFAHNLRVILGLEAAQRRAEVKRLLSPLRPGATRLPLRLADGRLGYPLGGCSSGELRGADRSLSAMLRELYPTFTDEQVEAWITHVQRSGRRVETVLSTLQQQLTVLRNTLSAWVGEVEGDVWEDRDSFRTTMIDCWRRTVSVGESQLNTDQDYRIMTYNSRLGELPPIPAQVSFAHVSEMSLLRMDLEDLPSSFLLAFPRLQVLDLGGNYLTRLPQSLLQMQHLRHLTFTNNEIVLDMAQSAMLASCGNLEYVDLSYNPLGRAFTLAGLTRLRWLNLRSTAIRQFPSGLLNHELVYVDLRENRIRHIPERFYQASLRTRRSIRLAGNPLGEAEMMRLHASLMDISEPVDEALRNEQLAHARQVWGDAIGPRLRGLLMAAWETVDQGAVSERLFRVLQQLVHSADFHIDAPSLANRVLALLQAMAMDASLRDELFVVANDEWGCQDGATWCLSNLELNVLTWRARTRVGGNPERSLLALGRRLWRQDAVDRYAAQEIRLRQQRGGNPDESEVGLAYRVGLRDRLGLPITVGSMSFRLLSGVDEAALAEAETRILAWEQNVDDVARSLVDRAFWREHLERTYPDRFASVDEPFRQRLETVLDDDTLTDEQRRDQSDATLEEQRAARRALMLDITLRAMEIGPEDPGIDV</sequence>
<comment type="subcellular location">
    <subcellularLocation>
        <location evidence="2">Host cytoplasm</location>
    </subcellularLocation>
    <subcellularLocation>
        <location evidence="3">Secreted</location>
    </subcellularLocation>
</comment>
<evidence type="ECO:0000256" key="4">
    <source>
        <dbReference type="ARBA" id="ARBA00009868"/>
    </source>
</evidence>
<evidence type="ECO:0000256" key="1">
    <source>
        <dbReference type="ARBA" id="ARBA00000900"/>
    </source>
</evidence>
<evidence type="ECO:0000256" key="2">
    <source>
        <dbReference type="ARBA" id="ARBA00004192"/>
    </source>
</evidence>
<evidence type="ECO:0000256" key="11">
    <source>
        <dbReference type="ARBA" id="ARBA00022843"/>
    </source>
</evidence>
<dbReference type="SUPFAM" id="SSF52058">
    <property type="entry name" value="L domain-like"/>
    <property type="match status" value="1"/>
</dbReference>
<dbReference type="InterPro" id="IPR029487">
    <property type="entry name" value="NEL_dom"/>
</dbReference>
<organism evidence="16 17">
    <name type="scientific">Pseudomonas taiwanensis</name>
    <dbReference type="NCBI Taxonomy" id="470150"/>
    <lineage>
        <taxon>Bacteria</taxon>
        <taxon>Pseudomonadati</taxon>
        <taxon>Pseudomonadota</taxon>
        <taxon>Gammaproteobacteria</taxon>
        <taxon>Pseudomonadales</taxon>
        <taxon>Pseudomonadaceae</taxon>
        <taxon>Pseudomonas</taxon>
    </lineage>
</organism>
<dbReference type="Gene3D" id="1.20.58.360">
    <property type="entry name" value="Shigella T3SS effector IpaH defines"/>
    <property type="match status" value="1"/>
</dbReference>
<dbReference type="Pfam" id="PF20178">
    <property type="entry name" value="ToxA_N"/>
    <property type="match status" value="1"/>
</dbReference>
<accession>A0ABR6V1B8</accession>
<evidence type="ECO:0000259" key="15">
    <source>
        <dbReference type="PROSITE" id="PS52053"/>
    </source>
</evidence>
<keyword evidence="10 14" id="KW-0833">Ubl conjugation pathway</keyword>
<feature type="active site" description="Glycyl thioester intermediate" evidence="14">
    <location>
        <position position="1314"/>
    </location>
</feature>
<evidence type="ECO:0000313" key="17">
    <source>
        <dbReference type="Proteomes" id="UP000628086"/>
    </source>
</evidence>
<protein>
    <recommendedName>
        <fullName evidence="5">RING-type E3 ubiquitin transferase</fullName>
        <ecNumber evidence="5">2.3.2.27</ecNumber>
    </recommendedName>
</protein>
<keyword evidence="17" id="KW-1185">Reference proteome</keyword>
<keyword evidence="7" id="KW-0433">Leucine-rich repeat</keyword>
<evidence type="ECO:0000256" key="6">
    <source>
        <dbReference type="ARBA" id="ARBA00022525"/>
    </source>
</evidence>
<dbReference type="InterPro" id="IPR051071">
    <property type="entry name" value="LRR-bact_E3_ubiq_ligases"/>
</dbReference>
<evidence type="ECO:0000256" key="14">
    <source>
        <dbReference type="PROSITE-ProRule" id="PRU01398"/>
    </source>
</evidence>
<dbReference type="PANTHER" id="PTHR47114:SF2">
    <property type="entry name" value="OLIGODENDROCYTE-MYELIN GLYCOPROTEIN"/>
    <property type="match status" value="1"/>
</dbReference>
<dbReference type="InterPro" id="IPR032675">
    <property type="entry name" value="LRR_dom_sf"/>
</dbReference>
<dbReference type="InterPro" id="IPR046673">
    <property type="entry name" value="ToxA_N"/>
</dbReference>
<comment type="similarity">
    <text evidence="4 14">Belongs to the LRR-containing bacterial E3 ligase family.</text>
</comment>
<dbReference type="PANTHER" id="PTHR47114">
    <property type="match status" value="1"/>
</dbReference>
<keyword evidence="11 14" id="KW-0832">Ubl conjugation</keyword>
<evidence type="ECO:0000256" key="5">
    <source>
        <dbReference type="ARBA" id="ARBA00012483"/>
    </source>
</evidence>
<dbReference type="Gene3D" id="3.80.10.10">
    <property type="entry name" value="Ribonuclease Inhibitor"/>
    <property type="match status" value="1"/>
</dbReference>
<dbReference type="EMBL" id="JABWRS010000001">
    <property type="protein sequence ID" value="MBC3474315.1"/>
    <property type="molecule type" value="Genomic_DNA"/>
</dbReference>
<keyword evidence="9" id="KW-0677">Repeat</keyword>
<proteinExistence type="inferred from homology"/>
<dbReference type="Pfam" id="PF14496">
    <property type="entry name" value="NEL"/>
    <property type="match status" value="1"/>
</dbReference>
<evidence type="ECO:0000256" key="8">
    <source>
        <dbReference type="ARBA" id="ARBA00022679"/>
    </source>
</evidence>
<feature type="domain" description="NEL" evidence="15">
    <location>
        <begin position="1227"/>
        <end position="1518"/>
    </location>
</feature>
<evidence type="ECO:0000256" key="12">
    <source>
        <dbReference type="ARBA" id="ARBA00023026"/>
    </source>
</evidence>
<keyword evidence="6 14" id="KW-0964">Secreted</keyword>
<dbReference type="InterPro" id="IPR001611">
    <property type="entry name" value="Leu-rich_rpt"/>
</dbReference>
<comment type="PTM">
    <text evidence="14">Ubiquitinated in the presence of host E1 ubiquitin-activating enzyme, E2 ubiquitin-conjugating enzyme and ubiquitin.</text>
</comment>
<dbReference type="Proteomes" id="UP000628086">
    <property type="component" value="Unassembled WGS sequence"/>
</dbReference>
<dbReference type="PROSITE" id="PS51450">
    <property type="entry name" value="LRR"/>
    <property type="match status" value="1"/>
</dbReference>
<keyword evidence="12" id="KW-0843">Virulence</keyword>
<comment type="catalytic activity">
    <reaction evidence="1">
        <text>S-ubiquitinyl-[E2 ubiquitin-conjugating enzyme]-L-cysteine + [acceptor protein]-L-lysine = [E2 ubiquitin-conjugating enzyme]-L-cysteine + N(6)-ubiquitinyl-[acceptor protein]-L-lysine.</text>
        <dbReference type="EC" id="2.3.2.27"/>
    </reaction>
</comment>
<reference evidence="16 17" key="1">
    <citation type="journal article" date="2020" name="Microorganisms">
        <title>Reliable Identification of Environmental Pseudomonas Isolates Using the rpoD Gene.</title>
        <authorList>
            <consortium name="The Broad Institute Genome Sequencing Platform"/>
            <person name="Girard L."/>
            <person name="Lood C."/>
            <person name="Rokni-Zadeh H."/>
            <person name="van Noort V."/>
            <person name="Lavigne R."/>
            <person name="De Mot R."/>
        </authorList>
    </citation>
    <scope>NUCLEOTIDE SEQUENCE [LARGE SCALE GENOMIC DNA]</scope>
    <source>
        <strain evidence="16 17">RW7P2</strain>
    </source>
</reference>